<evidence type="ECO:0000313" key="1">
    <source>
        <dbReference type="EMBL" id="GAI98437.1"/>
    </source>
</evidence>
<dbReference type="EMBL" id="BARW01023674">
    <property type="protein sequence ID" value="GAI98437.1"/>
    <property type="molecule type" value="Genomic_DNA"/>
</dbReference>
<dbReference type="AlphaFoldDB" id="X1SZE2"/>
<reference evidence="1" key="1">
    <citation type="journal article" date="2014" name="Front. Microbiol.">
        <title>High frequency of phylogenetically diverse reductive dehalogenase-homologous genes in deep subseafloor sedimentary metagenomes.</title>
        <authorList>
            <person name="Kawai M."/>
            <person name="Futagami T."/>
            <person name="Toyoda A."/>
            <person name="Takaki Y."/>
            <person name="Nishi S."/>
            <person name="Hori S."/>
            <person name="Arai W."/>
            <person name="Tsubouchi T."/>
            <person name="Morono Y."/>
            <person name="Uchiyama I."/>
            <person name="Ito T."/>
            <person name="Fujiyama A."/>
            <person name="Inagaki F."/>
            <person name="Takami H."/>
        </authorList>
    </citation>
    <scope>NUCLEOTIDE SEQUENCE</scope>
    <source>
        <strain evidence="1">Expedition CK06-06</strain>
    </source>
</reference>
<gene>
    <name evidence="1" type="ORF">S12H4_39211</name>
</gene>
<feature type="non-terminal residue" evidence="1">
    <location>
        <position position="264"/>
    </location>
</feature>
<proteinExistence type="predicted"/>
<feature type="non-terminal residue" evidence="1">
    <location>
        <position position="1"/>
    </location>
</feature>
<accession>X1SZE2</accession>
<organism evidence="1">
    <name type="scientific">marine sediment metagenome</name>
    <dbReference type="NCBI Taxonomy" id="412755"/>
    <lineage>
        <taxon>unclassified sequences</taxon>
        <taxon>metagenomes</taxon>
        <taxon>ecological metagenomes</taxon>
    </lineage>
</organism>
<protein>
    <submittedName>
        <fullName evidence="1">Uncharacterized protein</fullName>
    </submittedName>
</protein>
<comment type="caution">
    <text evidence="1">The sequence shown here is derived from an EMBL/GenBank/DDBJ whole genome shotgun (WGS) entry which is preliminary data.</text>
</comment>
<name>X1SZE2_9ZZZZ</name>
<sequence>DPAPIMRFAENAERFGHTLDRIIVAYSHGVDPETVAAVSKVINITVVKASGDANLRNRLLFSGLSEDDVDGLLDVPSWPHQQEVPYGAYRNAVLFQALLDGMNYLLFFDSDVRPVVLTALHGETPVWQENDFVGTHLTSLREESVAVTTSDYSGYYIIPPMSFDGLGDLLFGLGKGISLEYLEDCHKHGCLILGQASPGPPVSTAKPLGGNLGLSLDEPLRLAPFFSTIYTTGGKSIMGRGEDTLLGQALSDFEGRMIDVGLRI</sequence>